<proteinExistence type="predicted"/>
<dbReference type="GO" id="GO:0016853">
    <property type="term" value="F:isomerase activity"/>
    <property type="evidence" value="ECO:0007669"/>
    <property type="project" value="UniProtKB-KW"/>
</dbReference>
<dbReference type="PANTHER" id="PTHR12110">
    <property type="entry name" value="HYDROXYPYRUVATE ISOMERASE"/>
    <property type="match status" value="1"/>
</dbReference>
<organism evidence="2">
    <name type="scientific">Desulfobacca acetoxidans</name>
    <dbReference type="NCBI Taxonomy" id="60893"/>
    <lineage>
        <taxon>Bacteria</taxon>
        <taxon>Pseudomonadati</taxon>
        <taxon>Thermodesulfobacteriota</taxon>
        <taxon>Desulfobaccia</taxon>
        <taxon>Desulfobaccales</taxon>
        <taxon>Desulfobaccaceae</taxon>
        <taxon>Desulfobacca</taxon>
    </lineage>
</organism>
<dbReference type="Gene3D" id="3.20.20.150">
    <property type="entry name" value="Divalent-metal-dependent TIM barrel enzymes"/>
    <property type="match status" value="1"/>
</dbReference>
<evidence type="ECO:0000313" key="2">
    <source>
        <dbReference type="EMBL" id="HGF32938.1"/>
    </source>
</evidence>
<dbReference type="InterPro" id="IPR050312">
    <property type="entry name" value="IolE/XylAMocC-like"/>
</dbReference>
<comment type="caution">
    <text evidence="2">The sequence shown here is derived from an EMBL/GenBank/DDBJ whole genome shotgun (WGS) entry which is preliminary data.</text>
</comment>
<evidence type="ECO:0000259" key="1">
    <source>
        <dbReference type="Pfam" id="PF01261"/>
    </source>
</evidence>
<dbReference type="EMBL" id="DTMF01000026">
    <property type="protein sequence ID" value="HGF32938.1"/>
    <property type="molecule type" value="Genomic_DNA"/>
</dbReference>
<dbReference type="InterPro" id="IPR013022">
    <property type="entry name" value="Xyl_isomerase-like_TIM-brl"/>
</dbReference>
<dbReference type="AlphaFoldDB" id="A0A7C3UW16"/>
<keyword evidence="2" id="KW-0413">Isomerase</keyword>
<dbReference type="InterPro" id="IPR036237">
    <property type="entry name" value="Xyl_isomerase-like_sf"/>
</dbReference>
<protein>
    <submittedName>
        <fullName evidence="2">Sugar phosphate isomerase/epimerase</fullName>
    </submittedName>
</protein>
<dbReference type="PANTHER" id="PTHR12110:SF21">
    <property type="entry name" value="XYLOSE ISOMERASE-LIKE TIM BARREL DOMAIN-CONTAINING PROTEIN"/>
    <property type="match status" value="1"/>
</dbReference>
<reference evidence="2" key="1">
    <citation type="journal article" date="2020" name="mSystems">
        <title>Genome- and Community-Level Interaction Insights into Carbon Utilization and Element Cycling Functions of Hydrothermarchaeota in Hydrothermal Sediment.</title>
        <authorList>
            <person name="Zhou Z."/>
            <person name="Liu Y."/>
            <person name="Xu W."/>
            <person name="Pan J."/>
            <person name="Luo Z.H."/>
            <person name="Li M."/>
        </authorList>
    </citation>
    <scope>NUCLEOTIDE SEQUENCE [LARGE SCALE GENOMIC DNA]</scope>
    <source>
        <strain evidence="2">SpSt-897</strain>
    </source>
</reference>
<feature type="domain" description="Xylose isomerase-like TIM barrel" evidence="1">
    <location>
        <begin position="64"/>
        <end position="279"/>
    </location>
</feature>
<dbReference type="SUPFAM" id="SSF51658">
    <property type="entry name" value="Xylose isomerase-like"/>
    <property type="match status" value="1"/>
</dbReference>
<accession>A0A7C3UW16</accession>
<sequence>MHLRAPPGAGAVSLRGHLLVAISPEALVNRVQVNIPFPFLLKGYLARFLDQGLNPEIGLDAWSLGTYRPAVFRRVARDFQRAGRRLTLHGPFQDLAPGALDDFILAASRRRLRQAWRWLPVFRPEAVICHLAYEDRHYRWDQENWLNRVAATYRELGIRAAAHGVRVMLENVYEGDPELLREAVRRINLPNVRICLDVGHLNAFGGGDFQGWLETLWPVVGHLHLHDNGGTLDDHLALGTGTVPLEFVLAFLAARGKQPLITLEPHQEGSLTPSLAFLAKIWPWE</sequence>
<name>A0A7C3UW16_9BACT</name>
<dbReference type="Pfam" id="PF01261">
    <property type="entry name" value="AP_endonuc_2"/>
    <property type="match status" value="1"/>
</dbReference>
<gene>
    <name evidence="2" type="ORF">ENW96_00925</name>
</gene>